<name>A0A835MDD0_9MAGN</name>
<comment type="subcellular location">
    <subcellularLocation>
        <location evidence="1">Vacuole</location>
    </subcellularLocation>
</comment>
<reference evidence="6 7" key="1">
    <citation type="submission" date="2020-10" db="EMBL/GenBank/DDBJ databases">
        <title>The Coptis chinensis genome and diversification of protoberbering-type alkaloids.</title>
        <authorList>
            <person name="Wang B."/>
            <person name="Shu S."/>
            <person name="Song C."/>
            <person name="Liu Y."/>
        </authorList>
    </citation>
    <scope>NUCLEOTIDE SEQUENCE [LARGE SCALE GENOMIC DNA]</scope>
    <source>
        <strain evidence="6">HL-2020</strain>
        <tissue evidence="6">Leaf</tissue>
    </source>
</reference>
<dbReference type="Gene3D" id="2.120.10.30">
    <property type="entry name" value="TolB, C-terminal domain"/>
    <property type="match status" value="1"/>
</dbReference>
<evidence type="ECO:0000313" key="7">
    <source>
        <dbReference type="Proteomes" id="UP000631114"/>
    </source>
</evidence>
<dbReference type="PANTHER" id="PTHR10426:SF86">
    <property type="entry name" value="PROTEIN STRICTOSIDINE SYNTHASE-LIKE 10-LIKE"/>
    <property type="match status" value="1"/>
</dbReference>
<dbReference type="GO" id="GO:0012505">
    <property type="term" value="C:endomembrane system"/>
    <property type="evidence" value="ECO:0007669"/>
    <property type="project" value="TreeGrafter"/>
</dbReference>
<dbReference type="PANTHER" id="PTHR10426">
    <property type="entry name" value="STRICTOSIDINE SYNTHASE-RELATED"/>
    <property type="match status" value="1"/>
</dbReference>
<dbReference type="OrthoDB" id="5307922at2759"/>
<dbReference type="GO" id="GO:0016787">
    <property type="term" value="F:hydrolase activity"/>
    <property type="evidence" value="ECO:0007669"/>
    <property type="project" value="TreeGrafter"/>
</dbReference>
<dbReference type="InterPro" id="IPR018119">
    <property type="entry name" value="Strictosidine_synth_cons-reg"/>
</dbReference>
<dbReference type="InterPro" id="IPR011042">
    <property type="entry name" value="6-blade_b-propeller_TolB-like"/>
</dbReference>
<protein>
    <recommendedName>
        <fullName evidence="5">Strictosidine synthase conserved region domain-containing protein</fullName>
    </recommendedName>
</protein>
<evidence type="ECO:0000256" key="1">
    <source>
        <dbReference type="ARBA" id="ARBA00004116"/>
    </source>
</evidence>
<dbReference type="SUPFAM" id="SSF63829">
    <property type="entry name" value="Calcium-dependent phosphotriesterase"/>
    <property type="match status" value="1"/>
</dbReference>
<evidence type="ECO:0000256" key="4">
    <source>
        <dbReference type="ARBA" id="ARBA00023180"/>
    </source>
</evidence>
<dbReference type="EMBL" id="JADFTS010000002">
    <property type="protein sequence ID" value="KAF9622929.1"/>
    <property type="molecule type" value="Genomic_DNA"/>
</dbReference>
<evidence type="ECO:0000313" key="6">
    <source>
        <dbReference type="EMBL" id="KAF9622929.1"/>
    </source>
</evidence>
<proteinExistence type="inferred from homology"/>
<dbReference type="AlphaFoldDB" id="A0A835MDD0"/>
<sequence length="212" mass="23244">MYTRKRAFCDGNHDPNRERRCGAYLGLMRVGQNKGQATLLASTAGGNDTIFTRKDHLHVTLTGDNTGRLMEYDPVSGEVIVMKSGLKFVNRVALSETDDFLLVAESSAAQIIRFWLEGTKSNTTEIIAELPGAPDNIKRTANGEFWVAINNGRSIPSYNAGEIIGVRLDKEGRILEGLHGNGILESVTELEQHNDLFLVVSNIAPSVGVFRI</sequence>
<keyword evidence="3" id="KW-0926">Vacuole</keyword>
<accession>A0A835MDD0</accession>
<dbReference type="Pfam" id="PF03088">
    <property type="entry name" value="Str_synth"/>
    <property type="match status" value="1"/>
</dbReference>
<keyword evidence="4" id="KW-0325">Glycoprotein</keyword>
<keyword evidence="7" id="KW-1185">Reference proteome</keyword>
<dbReference type="GO" id="GO:0005773">
    <property type="term" value="C:vacuole"/>
    <property type="evidence" value="ECO:0007669"/>
    <property type="project" value="UniProtKB-SubCell"/>
</dbReference>
<organism evidence="6 7">
    <name type="scientific">Coptis chinensis</name>
    <dbReference type="NCBI Taxonomy" id="261450"/>
    <lineage>
        <taxon>Eukaryota</taxon>
        <taxon>Viridiplantae</taxon>
        <taxon>Streptophyta</taxon>
        <taxon>Embryophyta</taxon>
        <taxon>Tracheophyta</taxon>
        <taxon>Spermatophyta</taxon>
        <taxon>Magnoliopsida</taxon>
        <taxon>Ranunculales</taxon>
        <taxon>Ranunculaceae</taxon>
        <taxon>Coptidoideae</taxon>
        <taxon>Coptis</taxon>
    </lineage>
</organism>
<comment type="similarity">
    <text evidence="2">Belongs to the strictosidine synthase family.</text>
</comment>
<evidence type="ECO:0000256" key="2">
    <source>
        <dbReference type="ARBA" id="ARBA00009191"/>
    </source>
</evidence>
<comment type="caution">
    <text evidence="6">The sequence shown here is derived from an EMBL/GenBank/DDBJ whole genome shotgun (WGS) entry which is preliminary data.</text>
</comment>
<dbReference type="Proteomes" id="UP000631114">
    <property type="component" value="Unassembled WGS sequence"/>
</dbReference>
<gene>
    <name evidence="6" type="ORF">IFM89_035162</name>
</gene>
<evidence type="ECO:0000259" key="5">
    <source>
        <dbReference type="Pfam" id="PF03088"/>
    </source>
</evidence>
<feature type="domain" description="Strictosidine synthase conserved region" evidence="5">
    <location>
        <begin position="50"/>
        <end position="118"/>
    </location>
</feature>
<evidence type="ECO:0000256" key="3">
    <source>
        <dbReference type="ARBA" id="ARBA00022554"/>
    </source>
</evidence>